<dbReference type="AlphaFoldDB" id="R1GMU7"/>
<dbReference type="PANTHER" id="PTHR33407:SF9">
    <property type="entry name" value="PECTATE LYASE F-RELATED"/>
    <property type="match status" value="1"/>
</dbReference>
<dbReference type="KEGG" id="npa:UCRNP2_5930"/>
<dbReference type="GO" id="GO:0045490">
    <property type="term" value="P:pectin catabolic process"/>
    <property type="evidence" value="ECO:0007669"/>
    <property type="project" value="TreeGrafter"/>
</dbReference>
<gene>
    <name evidence="12" type="ORF">UCRNP2_5930</name>
</gene>
<organism evidence="12 13">
    <name type="scientific">Botryosphaeria parva (strain UCR-NP2)</name>
    <name type="common">Grapevine canker fungus</name>
    <name type="synonym">Neofusicoccum parvum</name>
    <dbReference type="NCBI Taxonomy" id="1287680"/>
    <lineage>
        <taxon>Eukaryota</taxon>
        <taxon>Fungi</taxon>
        <taxon>Dikarya</taxon>
        <taxon>Ascomycota</taxon>
        <taxon>Pezizomycotina</taxon>
        <taxon>Dothideomycetes</taxon>
        <taxon>Dothideomycetes incertae sedis</taxon>
        <taxon>Botryosphaeriales</taxon>
        <taxon>Botryosphaeriaceae</taxon>
        <taxon>Neofusicoccum</taxon>
    </lineage>
</organism>
<accession>R1GMU7</accession>
<dbReference type="OMA" id="YDRGTEC"/>
<dbReference type="InterPro" id="IPR012334">
    <property type="entry name" value="Pectin_lyas_fold"/>
</dbReference>
<dbReference type="GO" id="GO:0005576">
    <property type="term" value="C:extracellular region"/>
    <property type="evidence" value="ECO:0007669"/>
    <property type="project" value="UniProtKB-SubCell"/>
</dbReference>
<comment type="cofactor">
    <cofactor evidence="2 10">
        <name>Ca(2+)</name>
        <dbReference type="ChEBI" id="CHEBI:29108"/>
    </cofactor>
</comment>
<keyword evidence="7 10" id="KW-0106">Calcium</keyword>
<feature type="region of interest" description="Disordered" evidence="11">
    <location>
        <begin position="47"/>
        <end position="66"/>
    </location>
</feature>
<dbReference type="InterPro" id="IPR011050">
    <property type="entry name" value="Pectin_lyase_fold/virulence"/>
</dbReference>
<keyword evidence="8 10" id="KW-0456">Lyase</keyword>
<evidence type="ECO:0000256" key="11">
    <source>
        <dbReference type="SAM" id="MobiDB-lite"/>
    </source>
</evidence>
<evidence type="ECO:0000256" key="5">
    <source>
        <dbReference type="ARBA" id="ARBA00022525"/>
    </source>
</evidence>
<evidence type="ECO:0000256" key="9">
    <source>
        <dbReference type="ARBA" id="ARBA00025679"/>
    </source>
</evidence>
<dbReference type="InterPro" id="IPR004898">
    <property type="entry name" value="Pectate_lyase_PlyH/PlyE-like"/>
</dbReference>
<evidence type="ECO:0000256" key="4">
    <source>
        <dbReference type="ARBA" id="ARBA00006463"/>
    </source>
</evidence>
<sequence length="293" mass="29262">MQYSIRSLAVAFATLAVSTDAFMVPRDARQAWGFPNAGNARVNAVAASTPAGTPTTPAATPGVTGGATAASGFPASSGTSQLSAPMTVTGNFDGGMKAFGRGVSCTGQEEGGDSDAVFIVEEGGTLSNVIIAADQIEGVHCAGACTIKNVWWAAVCEDALSIKTQSASGTTHVIGGGAKGAEDKVIQHNGAGAVSISGFLVQDFGKLYRSCGNCDDMPERHVTIDGVTATTGDILAGINSNLGDTATITNTCATGVEVICQEFEGVTDGSEPSTGSSGPSTACKYTEADAAAC</sequence>
<comment type="catalytic activity">
    <reaction evidence="1 10">
        <text>Eliminative cleavage of (1-&gt;4)-alpha-D-galacturonan to give oligosaccharides with 4-deoxy-alpha-D-galact-4-enuronosyl groups at their non-reducing ends.</text>
        <dbReference type="EC" id="4.2.2.2"/>
    </reaction>
</comment>
<comment type="similarity">
    <text evidence="4 10">Belongs to the polysaccharide lyase 3 family.</text>
</comment>
<reference evidence="13" key="1">
    <citation type="journal article" date="2013" name="Genome Announc.">
        <title>Draft genome sequence of Neofusicoccum parvum isolate UCR-NP2, a fungal vascular pathogen associated with grapevine cankers.</title>
        <authorList>
            <person name="Blanco-Ulate B."/>
            <person name="Rolshausen P."/>
            <person name="Cantu D."/>
        </authorList>
    </citation>
    <scope>NUCLEOTIDE SEQUENCE [LARGE SCALE GENOMIC DNA]</scope>
    <source>
        <strain evidence="13">UCR-NP2</strain>
    </source>
</reference>
<dbReference type="Pfam" id="PF03211">
    <property type="entry name" value="Pectate_lyase"/>
    <property type="match status" value="1"/>
</dbReference>
<comment type="subcellular location">
    <subcellularLocation>
        <location evidence="3 10">Secreted</location>
    </subcellularLocation>
</comment>
<protein>
    <recommendedName>
        <fullName evidence="10">Pectate lyase</fullName>
        <ecNumber evidence="10">4.2.2.2</ecNumber>
    </recommendedName>
</protein>
<dbReference type="eggNOG" id="ENOG502RYK9">
    <property type="taxonomic scope" value="Eukaryota"/>
</dbReference>
<dbReference type="OrthoDB" id="441042at2759"/>
<feature type="chain" id="PRO_5025098322" description="Pectate lyase" evidence="10">
    <location>
        <begin position="22"/>
        <end position="293"/>
    </location>
</feature>
<dbReference type="EMBL" id="KB916342">
    <property type="protein sequence ID" value="EOD47334.1"/>
    <property type="molecule type" value="Genomic_DNA"/>
</dbReference>
<name>R1GMU7_BOTPV</name>
<dbReference type="HOGENOM" id="CLU_044863_3_0_1"/>
<evidence type="ECO:0000256" key="10">
    <source>
        <dbReference type="RuleBase" id="RU367009"/>
    </source>
</evidence>
<dbReference type="Gene3D" id="2.160.20.10">
    <property type="entry name" value="Single-stranded right-handed beta-helix, Pectin lyase-like"/>
    <property type="match status" value="1"/>
</dbReference>
<dbReference type="Proteomes" id="UP000013521">
    <property type="component" value="Unassembled WGS sequence"/>
</dbReference>
<evidence type="ECO:0000313" key="12">
    <source>
        <dbReference type="EMBL" id="EOD47334.1"/>
    </source>
</evidence>
<evidence type="ECO:0000313" key="13">
    <source>
        <dbReference type="Proteomes" id="UP000013521"/>
    </source>
</evidence>
<evidence type="ECO:0000256" key="2">
    <source>
        <dbReference type="ARBA" id="ARBA00001913"/>
    </source>
</evidence>
<evidence type="ECO:0000256" key="7">
    <source>
        <dbReference type="ARBA" id="ARBA00022837"/>
    </source>
</evidence>
<evidence type="ECO:0000256" key="3">
    <source>
        <dbReference type="ARBA" id="ARBA00004613"/>
    </source>
</evidence>
<dbReference type="SUPFAM" id="SSF51126">
    <property type="entry name" value="Pectin lyase-like"/>
    <property type="match status" value="1"/>
</dbReference>
<proteinExistence type="inferred from homology"/>
<dbReference type="EC" id="4.2.2.2" evidence="10"/>
<evidence type="ECO:0000256" key="6">
    <source>
        <dbReference type="ARBA" id="ARBA00022729"/>
    </source>
</evidence>
<dbReference type="PANTHER" id="PTHR33407">
    <property type="entry name" value="PECTATE LYASE F-RELATED"/>
    <property type="match status" value="1"/>
</dbReference>
<evidence type="ECO:0000256" key="1">
    <source>
        <dbReference type="ARBA" id="ARBA00000695"/>
    </source>
</evidence>
<keyword evidence="5 10" id="KW-0964">Secreted</keyword>
<keyword evidence="6 10" id="KW-0732">Signal</keyword>
<evidence type="ECO:0000256" key="8">
    <source>
        <dbReference type="ARBA" id="ARBA00023239"/>
    </source>
</evidence>
<feature type="signal peptide" evidence="10">
    <location>
        <begin position="1"/>
        <end position="21"/>
    </location>
</feature>
<dbReference type="STRING" id="1287680.R1GMU7"/>
<comment type="function">
    <text evidence="9 10">Pectinolytic enzyme consist of four classes of enzymes: pectin lyase, polygalacturonase, pectin methylesterase and rhamnogalacturonase. Among pectinolytic enzymes, pectin lyase is the most important in depolymerization of pectin, since it cleaves internal glycosidic bonds of highly methylated pectins. Favors pectate, the anion, over pectin, the methyl ester.</text>
</comment>
<dbReference type="GO" id="GO:0030570">
    <property type="term" value="F:pectate lyase activity"/>
    <property type="evidence" value="ECO:0007669"/>
    <property type="project" value="UniProtKB-UniRule"/>
</dbReference>